<evidence type="ECO:0000259" key="4">
    <source>
        <dbReference type="PROSITE" id="PS50949"/>
    </source>
</evidence>
<accession>A0A0R1WDT5</accession>
<dbReference type="AlphaFoldDB" id="A0A0R1WDT5"/>
<dbReference type="Pfam" id="PF00392">
    <property type="entry name" value="GntR"/>
    <property type="match status" value="1"/>
</dbReference>
<evidence type="ECO:0000313" key="5">
    <source>
        <dbReference type="EMBL" id="KRM15773.1"/>
    </source>
</evidence>
<keyword evidence="3" id="KW-0804">Transcription</keyword>
<evidence type="ECO:0000256" key="3">
    <source>
        <dbReference type="ARBA" id="ARBA00023163"/>
    </source>
</evidence>
<dbReference type="GO" id="GO:0003700">
    <property type="term" value="F:DNA-binding transcription factor activity"/>
    <property type="evidence" value="ECO:0007669"/>
    <property type="project" value="InterPro"/>
</dbReference>
<evidence type="ECO:0000256" key="2">
    <source>
        <dbReference type="ARBA" id="ARBA00023125"/>
    </source>
</evidence>
<gene>
    <name evidence="5" type="ORF">FD31_GL000870</name>
</gene>
<name>A0A0R1WDT5_9LACO</name>
<dbReference type="EMBL" id="AZFV01000019">
    <property type="protein sequence ID" value="KRM15773.1"/>
    <property type="molecule type" value="Genomic_DNA"/>
</dbReference>
<dbReference type="Gene3D" id="1.10.10.10">
    <property type="entry name" value="Winged helix-like DNA-binding domain superfamily/Winged helix DNA-binding domain"/>
    <property type="match status" value="1"/>
</dbReference>
<dbReference type="Pfam" id="PF07702">
    <property type="entry name" value="UTRA"/>
    <property type="match status" value="1"/>
</dbReference>
<dbReference type="SUPFAM" id="SSF64288">
    <property type="entry name" value="Chorismate lyase-like"/>
    <property type="match status" value="1"/>
</dbReference>
<feature type="domain" description="HTH gntR-type" evidence="4">
    <location>
        <begin position="9"/>
        <end position="79"/>
    </location>
</feature>
<organism evidence="5 6">
    <name type="scientific">Companilactobacillus nantensis DSM 16982</name>
    <dbReference type="NCBI Taxonomy" id="1423774"/>
    <lineage>
        <taxon>Bacteria</taxon>
        <taxon>Bacillati</taxon>
        <taxon>Bacillota</taxon>
        <taxon>Bacilli</taxon>
        <taxon>Lactobacillales</taxon>
        <taxon>Lactobacillaceae</taxon>
        <taxon>Companilactobacillus</taxon>
    </lineage>
</organism>
<comment type="caution">
    <text evidence="5">The sequence shown here is derived from an EMBL/GenBank/DDBJ whole genome shotgun (WGS) entry which is preliminary data.</text>
</comment>
<dbReference type="GO" id="GO:0003677">
    <property type="term" value="F:DNA binding"/>
    <property type="evidence" value="ECO:0007669"/>
    <property type="project" value="UniProtKB-KW"/>
</dbReference>
<evidence type="ECO:0000313" key="6">
    <source>
        <dbReference type="Proteomes" id="UP000051302"/>
    </source>
</evidence>
<dbReference type="SUPFAM" id="SSF46785">
    <property type="entry name" value="Winged helix' DNA-binding domain"/>
    <property type="match status" value="1"/>
</dbReference>
<protein>
    <submittedName>
        <fullName evidence="5">GntR family transcriptional regulator</fullName>
    </submittedName>
</protein>
<keyword evidence="2" id="KW-0238">DNA-binding</keyword>
<dbReference type="STRING" id="1423774.FD31_GL000870"/>
<dbReference type="InterPro" id="IPR000524">
    <property type="entry name" value="Tscrpt_reg_HTH_GntR"/>
</dbReference>
<dbReference type="InterPro" id="IPR036390">
    <property type="entry name" value="WH_DNA-bd_sf"/>
</dbReference>
<keyword evidence="6" id="KW-1185">Reference proteome</keyword>
<proteinExistence type="predicted"/>
<dbReference type="InterPro" id="IPR036388">
    <property type="entry name" value="WH-like_DNA-bd_sf"/>
</dbReference>
<dbReference type="PRINTS" id="PR00035">
    <property type="entry name" value="HTHGNTR"/>
</dbReference>
<dbReference type="Gene3D" id="3.40.1410.10">
    <property type="entry name" value="Chorismate lyase-like"/>
    <property type="match status" value="1"/>
</dbReference>
<dbReference type="PANTHER" id="PTHR44846:SF1">
    <property type="entry name" value="MANNOSYL-D-GLYCERATE TRANSPORT_METABOLISM SYSTEM REPRESSOR MNGR-RELATED"/>
    <property type="match status" value="1"/>
</dbReference>
<dbReference type="PANTHER" id="PTHR44846">
    <property type="entry name" value="MANNOSYL-D-GLYCERATE TRANSPORT/METABOLISM SYSTEM REPRESSOR MNGR-RELATED"/>
    <property type="match status" value="1"/>
</dbReference>
<dbReference type="Proteomes" id="UP000051302">
    <property type="component" value="Unassembled WGS sequence"/>
</dbReference>
<evidence type="ECO:0000256" key="1">
    <source>
        <dbReference type="ARBA" id="ARBA00023015"/>
    </source>
</evidence>
<sequence>MVDTRKDSIRMKITLQEQLINLLTNYIQTLPANAKLPSERELAEKYELSRTTVRAALMELEVTGMIRRVHGKGTFVNRVDLNSDLNSSYSFNKQMISLGKKPQTKILSFERKEANAYFAKNLETEVGSQIIKIKRLRFADGIPVMLERTYLPADHFNLMTESMLSNRSLYSVFSEEFNEQVYYADEYFLAGITSANDSKYLDIKEGAPCLNLRRQTYDPHNQIIEFTLSVARSDQFAYHIRHDISNKS</sequence>
<keyword evidence="1" id="KW-0805">Transcription regulation</keyword>
<reference evidence="5 6" key="1">
    <citation type="journal article" date="2015" name="Genome Announc.">
        <title>Expanding the biotechnology potential of lactobacilli through comparative genomics of 213 strains and associated genera.</title>
        <authorList>
            <person name="Sun Z."/>
            <person name="Harris H.M."/>
            <person name="McCann A."/>
            <person name="Guo C."/>
            <person name="Argimon S."/>
            <person name="Zhang W."/>
            <person name="Yang X."/>
            <person name="Jeffery I.B."/>
            <person name="Cooney J.C."/>
            <person name="Kagawa T.F."/>
            <person name="Liu W."/>
            <person name="Song Y."/>
            <person name="Salvetti E."/>
            <person name="Wrobel A."/>
            <person name="Rasinkangas P."/>
            <person name="Parkhill J."/>
            <person name="Rea M.C."/>
            <person name="O'Sullivan O."/>
            <person name="Ritari J."/>
            <person name="Douillard F.P."/>
            <person name="Paul Ross R."/>
            <person name="Yang R."/>
            <person name="Briner A.E."/>
            <person name="Felis G.E."/>
            <person name="de Vos W.M."/>
            <person name="Barrangou R."/>
            <person name="Klaenhammer T.R."/>
            <person name="Caufield P.W."/>
            <person name="Cui Y."/>
            <person name="Zhang H."/>
            <person name="O'Toole P.W."/>
        </authorList>
    </citation>
    <scope>NUCLEOTIDE SEQUENCE [LARGE SCALE GENOMIC DNA]</scope>
    <source>
        <strain evidence="5 6">DSM 16982</strain>
    </source>
</reference>
<dbReference type="GO" id="GO:0045892">
    <property type="term" value="P:negative regulation of DNA-templated transcription"/>
    <property type="evidence" value="ECO:0007669"/>
    <property type="project" value="TreeGrafter"/>
</dbReference>
<dbReference type="SMART" id="SM00866">
    <property type="entry name" value="UTRA"/>
    <property type="match status" value="1"/>
</dbReference>
<dbReference type="InterPro" id="IPR028978">
    <property type="entry name" value="Chorismate_lyase_/UTRA_dom_sf"/>
</dbReference>
<dbReference type="CDD" id="cd07377">
    <property type="entry name" value="WHTH_GntR"/>
    <property type="match status" value="1"/>
</dbReference>
<dbReference type="InterPro" id="IPR011663">
    <property type="entry name" value="UTRA"/>
</dbReference>
<dbReference type="SMART" id="SM00345">
    <property type="entry name" value="HTH_GNTR"/>
    <property type="match status" value="1"/>
</dbReference>
<dbReference type="PROSITE" id="PS50949">
    <property type="entry name" value="HTH_GNTR"/>
    <property type="match status" value="1"/>
</dbReference>
<dbReference type="PATRIC" id="fig|1423774.3.peg.905"/>
<dbReference type="InterPro" id="IPR050679">
    <property type="entry name" value="Bact_HTH_transcr_reg"/>
</dbReference>